<comment type="caution">
    <text evidence="1">The sequence shown here is derived from an EMBL/GenBank/DDBJ whole genome shotgun (WGS) entry which is preliminary data.</text>
</comment>
<dbReference type="AlphaFoldDB" id="A0A853B215"/>
<dbReference type="EMBL" id="JACCFK010000001">
    <property type="protein sequence ID" value="NYI89050.1"/>
    <property type="molecule type" value="Genomic_DNA"/>
</dbReference>
<dbReference type="Proteomes" id="UP000549616">
    <property type="component" value="Unassembled WGS sequence"/>
</dbReference>
<gene>
    <name evidence="1" type="ORF">HNR02_002373</name>
</gene>
<proteinExistence type="predicted"/>
<accession>A0A853B215</accession>
<protein>
    <submittedName>
        <fullName evidence="1">Uncharacterized protein</fullName>
    </submittedName>
</protein>
<keyword evidence="2" id="KW-1185">Reference proteome</keyword>
<reference evidence="1 2" key="1">
    <citation type="submission" date="2020-07" db="EMBL/GenBank/DDBJ databases">
        <title>Sequencing the genomes of 1000 actinobacteria strains.</title>
        <authorList>
            <person name="Klenk H.-P."/>
        </authorList>
    </citation>
    <scope>NUCLEOTIDE SEQUENCE [LARGE SCALE GENOMIC DNA]</scope>
    <source>
        <strain evidence="1 2">DSM 104006</strain>
    </source>
</reference>
<evidence type="ECO:0000313" key="2">
    <source>
        <dbReference type="Proteomes" id="UP000549616"/>
    </source>
</evidence>
<name>A0A853B215_9PSEU</name>
<sequence>MSAGLWTVSRCSAELCGMAVSGRAKLAYNRELAARVTGVTVLAADPGAAATPNAAEMTPEILPPALRPRSHAVGADGRADR</sequence>
<evidence type="ECO:0000313" key="1">
    <source>
        <dbReference type="EMBL" id="NYI89050.1"/>
    </source>
</evidence>
<organism evidence="1 2">
    <name type="scientific">Amycolatopsis endophytica</name>
    <dbReference type="NCBI Taxonomy" id="860233"/>
    <lineage>
        <taxon>Bacteria</taxon>
        <taxon>Bacillati</taxon>
        <taxon>Actinomycetota</taxon>
        <taxon>Actinomycetes</taxon>
        <taxon>Pseudonocardiales</taxon>
        <taxon>Pseudonocardiaceae</taxon>
        <taxon>Amycolatopsis</taxon>
    </lineage>
</organism>